<dbReference type="Proteomes" id="UP000217465">
    <property type="component" value="Unassembled WGS sequence"/>
</dbReference>
<dbReference type="PROSITE" id="PS50943">
    <property type="entry name" value="HTH_CROC1"/>
    <property type="match status" value="1"/>
</dbReference>
<dbReference type="EMBL" id="JARQAG010000002">
    <property type="protein sequence ID" value="MDT2731214.1"/>
    <property type="molecule type" value="Genomic_DNA"/>
</dbReference>
<dbReference type="OrthoDB" id="9805856at2"/>
<name>A0A0E2UGW4_9STRE</name>
<evidence type="ECO:0000256" key="1">
    <source>
        <dbReference type="ARBA" id="ARBA00023125"/>
    </source>
</evidence>
<dbReference type="EMBL" id="NSGR01000004">
    <property type="protein sequence ID" value="PCH13608.1"/>
    <property type="molecule type" value="Genomic_DNA"/>
</dbReference>
<dbReference type="GO" id="GO:0003677">
    <property type="term" value="F:DNA binding"/>
    <property type="evidence" value="ECO:0007669"/>
    <property type="project" value="UniProtKB-KW"/>
</dbReference>
<evidence type="ECO:0000313" key="4">
    <source>
        <dbReference type="EMBL" id="MDT2731214.1"/>
    </source>
</evidence>
<reference evidence="5 6" key="1">
    <citation type="submission" date="2016-06" db="EMBL/GenBank/DDBJ databases">
        <authorList>
            <person name="Haines A.N."/>
            <person name="Council K.R."/>
        </authorList>
    </citation>
    <scope>NUCLEOTIDE SEQUENCE [LARGE SCALE GENOMIC DNA]</scope>
    <source>
        <strain evidence="5 6">SP158-29</strain>
    </source>
</reference>
<dbReference type="Proteomes" id="UP001180515">
    <property type="component" value="Unassembled WGS sequence"/>
</dbReference>
<evidence type="ECO:0000313" key="5">
    <source>
        <dbReference type="EMBL" id="PCH13608.1"/>
    </source>
</evidence>
<feature type="transmembrane region" description="Helical" evidence="2">
    <location>
        <begin position="85"/>
        <end position="102"/>
    </location>
</feature>
<evidence type="ECO:0000259" key="3">
    <source>
        <dbReference type="PROSITE" id="PS50943"/>
    </source>
</evidence>
<feature type="domain" description="HTH cro/C1-type" evidence="3">
    <location>
        <begin position="7"/>
        <end position="61"/>
    </location>
</feature>
<feature type="transmembrane region" description="Helical" evidence="2">
    <location>
        <begin position="108"/>
        <end position="125"/>
    </location>
</feature>
<dbReference type="InterPro" id="IPR010982">
    <property type="entry name" value="Lambda_DNA-bd_dom_sf"/>
</dbReference>
<dbReference type="eggNOG" id="COG1476">
    <property type="taxonomic scope" value="Bacteria"/>
</dbReference>
<protein>
    <submittedName>
        <fullName evidence="5">HTH-type transcriptional regulator ImmR</fullName>
    </submittedName>
    <submittedName>
        <fullName evidence="4">Helix-turn-helix transcriptional regulator</fullName>
    </submittedName>
</protein>
<dbReference type="RefSeq" id="WP_003108876.1">
    <property type="nucleotide sequence ID" value="NZ_BAWT01000018.1"/>
</dbReference>
<dbReference type="PANTHER" id="PTHR46558">
    <property type="entry name" value="TRACRIPTIONAL REGULATORY PROTEIN-RELATED-RELATED"/>
    <property type="match status" value="1"/>
</dbReference>
<dbReference type="SMART" id="SM00530">
    <property type="entry name" value="HTH_XRE"/>
    <property type="match status" value="1"/>
</dbReference>
<dbReference type="AlphaFoldDB" id="A0A0E2UGW4"/>
<organism evidence="5 6">
    <name type="scientific">Streptococcus parauberis</name>
    <dbReference type="NCBI Taxonomy" id="1348"/>
    <lineage>
        <taxon>Bacteria</taxon>
        <taxon>Bacillati</taxon>
        <taxon>Bacillota</taxon>
        <taxon>Bacilli</taxon>
        <taxon>Lactobacillales</taxon>
        <taxon>Streptococcaceae</taxon>
        <taxon>Streptococcus</taxon>
    </lineage>
</organism>
<accession>A0A0E2UGW4</accession>
<dbReference type="PANTHER" id="PTHR46558:SF15">
    <property type="entry name" value="HELIX-TURN-HELIX DOMAIN PROTEIN"/>
    <property type="match status" value="1"/>
</dbReference>
<dbReference type="InterPro" id="IPR001387">
    <property type="entry name" value="Cro/C1-type_HTH"/>
</dbReference>
<sequence>MELGKQVATRRKLLGLTQEQVADRIFVSRQSISNWETNKTYPDIQSLLLLSQLFHMSLEELIQGDLAEMKNEVNKVEIGHYQKDSLIFSVLLIGLPIIAYPLFHFWDWYGVGIFAFLWGIAMIYANRVEKFKKANNIRTFKELIAFDQGIPLSQLERAEEKAKFPYQKPLIVFGFALFSVTMVVLTAFVIKWLF</sequence>
<dbReference type="CDD" id="cd00093">
    <property type="entry name" value="HTH_XRE"/>
    <property type="match status" value="1"/>
</dbReference>
<dbReference type="Pfam" id="PF01381">
    <property type="entry name" value="HTH_3"/>
    <property type="match status" value="1"/>
</dbReference>
<keyword evidence="2" id="KW-0812">Transmembrane</keyword>
<keyword evidence="1" id="KW-0238">DNA-binding</keyword>
<dbReference type="OMA" id="IGPMIHY"/>
<dbReference type="Gene3D" id="1.10.260.40">
    <property type="entry name" value="lambda repressor-like DNA-binding domains"/>
    <property type="match status" value="1"/>
</dbReference>
<gene>
    <name evidence="5" type="primary">immR_1</name>
    <name evidence="5" type="ORF">A9Y57_00241</name>
    <name evidence="4" type="ORF">P7G31_02950</name>
</gene>
<evidence type="ECO:0000256" key="2">
    <source>
        <dbReference type="SAM" id="Phobius"/>
    </source>
</evidence>
<proteinExistence type="predicted"/>
<comment type="caution">
    <text evidence="5">The sequence shown here is derived from an EMBL/GenBank/DDBJ whole genome shotgun (WGS) entry which is preliminary data.</text>
</comment>
<feature type="transmembrane region" description="Helical" evidence="2">
    <location>
        <begin position="170"/>
        <end position="193"/>
    </location>
</feature>
<reference evidence="4" key="2">
    <citation type="submission" date="2023-03" db="EMBL/GenBank/DDBJ databases">
        <authorList>
            <person name="Shen W."/>
            <person name="Cai J."/>
        </authorList>
    </citation>
    <scope>NUCLEOTIDE SEQUENCE</scope>
    <source>
        <strain evidence="4">P82-2</strain>
    </source>
</reference>
<keyword evidence="2" id="KW-1133">Transmembrane helix</keyword>
<dbReference type="STRING" id="936154.STP_1824"/>
<dbReference type="SUPFAM" id="SSF47413">
    <property type="entry name" value="lambda repressor-like DNA-binding domains"/>
    <property type="match status" value="1"/>
</dbReference>
<evidence type="ECO:0000313" key="6">
    <source>
        <dbReference type="Proteomes" id="UP000217465"/>
    </source>
</evidence>
<keyword evidence="2" id="KW-0472">Membrane</keyword>